<proteinExistence type="predicted"/>
<protein>
    <recommendedName>
        <fullName evidence="2">AAA+ ATPase domain-containing protein</fullName>
    </recommendedName>
</protein>
<dbReference type="PANTHER" id="PTHR46411:SF2">
    <property type="entry name" value="AAA+ ATPASE DOMAIN-CONTAINING PROTEIN"/>
    <property type="match status" value="1"/>
</dbReference>
<dbReference type="InterPro" id="IPR054289">
    <property type="entry name" value="DUF7025"/>
</dbReference>
<keyword evidence="4" id="KW-1185">Reference proteome</keyword>
<gene>
    <name evidence="3" type="ORF">C8A01DRAFT_35852</name>
</gene>
<dbReference type="InterPro" id="IPR056599">
    <property type="entry name" value="AAA_lid_fung"/>
</dbReference>
<feature type="compositionally biased region" description="Polar residues" evidence="1">
    <location>
        <begin position="166"/>
        <end position="183"/>
    </location>
</feature>
<dbReference type="InterPro" id="IPR027417">
    <property type="entry name" value="P-loop_NTPase"/>
</dbReference>
<feature type="domain" description="AAA+ ATPase" evidence="2">
    <location>
        <begin position="625"/>
        <end position="752"/>
    </location>
</feature>
<feature type="compositionally biased region" description="Polar residues" evidence="1">
    <location>
        <begin position="20"/>
        <end position="29"/>
    </location>
</feature>
<comment type="caution">
    <text evidence="3">The sequence shown here is derived from an EMBL/GenBank/DDBJ whole genome shotgun (WGS) entry which is preliminary data.</text>
</comment>
<dbReference type="Pfam" id="PF23232">
    <property type="entry name" value="AAA_lid_13"/>
    <property type="match status" value="1"/>
</dbReference>
<evidence type="ECO:0000259" key="2">
    <source>
        <dbReference type="SMART" id="SM00382"/>
    </source>
</evidence>
<name>A0AAN6PFP9_9PEZI</name>
<accession>A0AAN6PFP9</accession>
<evidence type="ECO:0000313" key="3">
    <source>
        <dbReference type="EMBL" id="KAK4040164.1"/>
    </source>
</evidence>
<dbReference type="GO" id="GO:0016887">
    <property type="term" value="F:ATP hydrolysis activity"/>
    <property type="evidence" value="ECO:0007669"/>
    <property type="project" value="InterPro"/>
</dbReference>
<reference evidence="4" key="1">
    <citation type="journal article" date="2023" name="Mol. Phylogenet. Evol.">
        <title>Genome-scale phylogeny and comparative genomics of the fungal order Sordariales.</title>
        <authorList>
            <person name="Hensen N."/>
            <person name="Bonometti L."/>
            <person name="Westerberg I."/>
            <person name="Brannstrom I.O."/>
            <person name="Guillou S."/>
            <person name="Cros-Aarteil S."/>
            <person name="Calhoun S."/>
            <person name="Haridas S."/>
            <person name="Kuo A."/>
            <person name="Mondo S."/>
            <person name="Pangilinan J."/>
            <person name="Riley R."/>
            <person name="LaButti K."/>
            <person name="Andreopoulos B."/>
            <person name="Lipzen A."/>
            <person name="Chen C."/>
            <person name="Yan M."/>
            <person name="Daum C."/>
            <person name="Ng V."/>
            <person name="Clum A."/>
            <person name="Steindorff A."/>
            <person name="Ohm R.A."/>
            <person name="Martin F."/>
            <person name="Silar P."/>
            <person name="Natvig D.O."/>
            <person name="Lalanne C."/>
            <person name="Gautier V."/>
            <person name="Ament-Velasquez S.L."/>
            <person name="Kruys A."/>
            <person name="Hutchinson M.I."/>
            <person name="Powell A.J."/>
            <person name="Barry K."/>
            <person name="Miller A.N."/>
            <person name="Grigoriev I.V."/>
            <person name="Debuchy R."/>
            <person name="Gladieux P."/>
            <person name="Hiltunen Thoren M."/>
            <person name="Johannesson H."/>
        </authorList>
    </citation>
    <scope>NUCLEOTIDE SEQUENCE [LARGE SCALE GENOMIC DNA]</scope>
    <source>
        <strain evidence="4">CBS 284.82</strain>
    </source>
</reference>
<dbReference type="Proteomes" id="UP001303115">
    <property type="component" value="Unassembled WGS sequence"/>
</dbReference>
<evidence type="ECO:0000313" key="4">
    <source>
        <dbReference type="Proteomes" id="UP001303115"/>
    </source>
</evidence>
<dbReference type="InterPro" id="IPR003959">
    <property type="entry name" value="ATPase_AAA_core"/>
</dbReference>
<dbReference type="CDD" id="cd19481">
    <property type="entry name" value="RecA-like_protease"/>
    <property type="match status" value="1"/>
</dbReference>
<dbReference type="PANTHER" id="PTHR46411">
    <property type="entry name" value="FAMILY ATPASE, PUTATIVE-RELATED"/>
    <property type="match status" value="1"/>
</dbReference>
<dbReference type="Pfam" id="PF22942">
    <property type="entry name" value="DUF7025"/>
    <property type="match status" value="1"/>
</dbReference>
<dbReference type="Gene3D" id="3.40.50.300">
    <property type="entry name" value="P-loop containing nucleotide triphosphate hydrolases"/>
    <property type="match status" value="1"/>
</dbReference>
<feature type="region of interest" description="Disordered" evidence="1">
    <location>
        <begin position="165"/>
        <end position="187"/>
    </location>
</feature>
<organism evidence="3 4">
    <name type="scientific">Parachaetomium inaequale</name>
    <dbReference type="NCBI Taxonomy" id="2588326"/>
    <lineage>
        <taxon>Eukaryota</taxon>
        <taxon>Fungi</taxon>
        <taxon>Dikarya</taxon>
        <taxon>Ascomycota</taxon>
        <taxon>Pezizomycotina</taxon>
        <taxon>Sordariomycetes</taxon>
        <taxon>Sordariomycetidae</taxon>
        <taxon>Sordariales</taxon>
        <taxon>Chaetomiaceae</taxon>
        <taxon>Parachaetomium</taxon>
    </lineage>
</organism>
<dbReference type="AlphaFoldDB" id="A0AAN6PFP9"/>
<dbReference type="SUPFAM" id="SSF52540">
    <property type="entry name" value="P-loop containing nucleoside triphosphate hydrolases"/>
    <property type="match status" value="1"/>
</dbReference>
<dbReference type="InterPro" id="IPR003593">
    <property type="entry name" value="AAA+_ATPase"/>
</dbReference>
<sequence length="862" mass="97804">MDEAEGPNLHIIASDHTEQATESLTTNKTISKDNTEASKEQVLLFVKRVGDSEDGQDALNSPVASAEADELPRAKEAGHDDYIIPLKEEADNDAGQDTSEAAIISKPADVLHTQIREKLASIPELSLPDDSPHSQLIEYLTASMAKLSVENRMLEEALIAAKQSHPVDNTGVQAQDAENTNGQDKPDQPAFEEVHMVRCASSNSTYFRDAPRMFKGDLKSDHLRGLHELENMSTYLANHKQLAFVVVHHYKCRCAGGKDLHRQIGFKGGKMLEDSQPPEPDMKHIVCSRNVAAAIRDIAKAHPGPFEGWEMAKLPRWSYEPHFLFYVHHKAFVELADSSNLDEFDSQCIKLLCSWVLDNCKEDWDEADSLFARGKITAKHFDKLFRPGELVIQQLNHGIAQVHKVAPYPWTYEHDSTMTCYNWSFNGLFAKRQFFVDLSNMRSPSGSAIRPEDEEVDITSISVHPLRFSKPDVYDYLLARGSKFWSCRKKRIIAYHDPDLDGEDGTKGLAERRFMVDYKIFKRMHPRNSAFSSQVDDLGTEAMNKKEPPDDHFLALLPPQIHAFDFSTKSWKFIDVDRITDVTWNKDAFKRLVLPTETKELIQAAVMAQGQLLSASPDIIAGKGQGLLILLHGGPGTGKTLTAESIAETQERPLYRVTCGDIGIEPTDVERYLESVFTIGKAWGCVVLLDEADVFLEERTVSDQKQNAIVSIFLRLLEYYDGILILTTNRVGTFDEAFKSRIHLALRYYKLNQEQRVEIWRNLLGKLQDRSRERADMLKDCTKELIDINDLLMNVDKLARWELNGRQIRNVITMARYLAKFRGEILVYRHVQDALAPVVKFDEYLLELRGSDDHFATEQKIR</sequence>
<dbReference type="EMBL" id="MU854383">
    <property type="protein sequence ID" value="KAK4040164.1"/>
    <property type="molecule type" value="Genomic_DNA"/>
</dbReference>
<evidence type="ECO:0000256" key="1">
    <source>
        <dbReference type="SAM" id="MobiDB-lite"/>
    </source>
</evidence>
<dbReference type="Pfam" id="PF00004">
    <property type="entry name" value="AAA"/>
    <property type="match status" value="1"/>
</dbReference>
<dbReference type="GO" id="GO:0005524">
    <property type="term" value="F:ATP binding"/>
    <property type="evidence" value="ECO:0007669"/>
    <property type="project" value="InterPro"/>
</dbReference>
<feature type="region of interest" description="Disordered" evidence="1">
    <location>
        <begin position="51"/>
        <end position="78"/>
    </location>
</feature>
<feature type="region of interest" description="Disordered" evidence="1">
    <location>
        <begin position="1"/>
        <end position="36"/>
    </location>
</feature>
<dbReference type="SMART" id="SM00382">
    <property type="entry name" value="AAA"/>
    <property type="match status" value="1"/>
</dbReference>